<dbReference type="EMBL" id="JAAZSR010000503">
    <property type="protein sequence ID" value="NKX52363.1"/>
    <property type="molecule type" value="Genomic_DNA"/>
</dbReference>
<dbReference type="InterPro" id="IPR019108">
    <property type="entry name" value="Caa3_assmbl_CtaG-rel"/>
</dbReference>
<gene>
    <name evidence="8" type="ORF">HER39_17655</name>
</gene>
<evidence type="ECO:0000313" key="9">
    <source>
        <dbReference type="Proteomes" id="UP000523795"/>
    </source>
</evidence>
<evidence type="ECO:0000256" key="1">
    <source>
        <dbReference type="ARBA" id="ARBA00004651"/>
    </source>
</evidence>
<organism evidence="8 9">
    <name type="scientific">Arthrobacter deserti</name>
    <dbReference type="NCBI Taxonomy" id="1742687"/>
    <lineage>
        <taxon>Bacteria</taxon>
        <taxon>Bacillati</taxon>
        <taxon>Actinomycetota</taxon>
        <taxon>Actinomycetes</taxon>
        <taxon>Micrococcales</taxon>
        <taxon>Micrococcaceae</taxon>
        <taxon>Arthrobacter</taxon>
    </lineage>
</organism>
<feature type="transmembrane region" description="Helical" evidence="7">
    <location>
        <begin position="228"/>
        <end position="248"/>
    </location>
</feature>
<evidence type="ECO:0000256" key="6">
    <source>
        <dbReference type="SAM" id="MobiDB-lite"/>
    </source>
</evidence>
<feature type="transmembrane region" description="Helical" evidence="7">
    <location>
        <begin position="154"/>
        <end position="174"/>
    </location>
</feature>
<evidence type="ECO:0000313" key="8">
    <source>
        <dbReference type="EMBL" id="NKX52363.1"/>
    </source>
</evidence>
<comment type="subcellular location">
    <subcellularLocation>
        <location evidence="1">Cell membrane</location>
        <topology evidence="1">Multi-pass membrane protein</topology>
    </subcellularLocation>
</comment>
<evidence type="ECO:0000256" key="2">
    <source>
        <dbReference type="ARBA" id="ARBA00022475"/>
    </source>
</evidence>
<feature type="compositionally biased region" description="Low complexity" evidence="6">
    <location>
        <begin position="257"/>
        <end position="269"/>
    </location>
</feature>
<evidence type="ECO:0000256" key="7">
    <source>
        <dbReference type="SAM" id="Phobius"/>
    </source>
</evidence>
<accession>A0ABX1JSR6</accession>
<feature type="transmembrane region" description="Helical" evidence="7">
    <location>
        <begin position="44"/>
        <end position="64"/>
    </location>
</feature>
<proteinExistence type="predicted"/>
<feature type="region of interest" description="Disordered" evidence="6">
    <location>
        <begin position="250"/>
        <end position="269"/>
    </location>
</feature>
<dbReference type="Proteomes" id="UP000523795">
    <property type="component" value="Unassembled WGS sequence"/>
</dbReference>
<keyword evidence="5 7" id="KW-0472">Membrane</keyword>
<evidence type="ECO:0000256" key="3">
    <source>
        <dbReference type="ARBA" id="ARBA00022692"/>
    </source>
</evidence>
<feature type="transmembrane region" description="Helical" evidence="7">
    <location>
        <begin position="186"/>
        <end position="208"/>
    </location>
</feature>
<keyword evidence="9" id="KW-1185">Reference proteome</keyword>
<dbReference type="Pfam" id="PF09678">
    <property type="entry name" value="Caa3_CtaG"/>
    <property type="match status" value="1"/>
</dbReference>
<name>A0ABX1JSR6_9MICC</name>
<comment type="caution">
    <text evidence="8">The sequence shown here is derived from an EMBL/GenBank/DDBJ whole genome shotgun (WGS) entry which is preliminary data.</text>
</comment>
<feature type="transmembrane region" description="Helical" evidence="7">
    <location>
        <begin position="122"/>
        <end position="142"/>
    </location>
</feature>
<keyword evidence="4 7" id="KW-1133">Transmembrane helix</keyword>
<sequence>MSPVHGAHGGDAGLLPAAAVAAVAAAYLLLALRRGREARGWSRWRTAAFLAGAALLVLAVVPQLSPFPHGDFRGHMYQHLLIGMYAPMGLALGAPVTLLLRSLPRSAGRVVGRLLRSGPVHLIARPATALVLNLGGLAVLYFTPLYAAAAGSPVLHNLVHFHFLAAGYLFAWVVAGPDPAPRRPAVPARLVVLGAAITGHAALSQLLYAGLFVQVPAPALQLRQAGEMMYYMGDIAELLLAFALVSTWRPGRRSPRPGRSPGAGARPAA</sequence>
<keyword evidence="2" id="KW-1003">Cell membrane</keyword>
<keyword evidence="3 7" id="KW-0812">Transmembrane</keyword>
<protein>
    <submittedName>
        <fullName evidence="8">Cytochrome c oxidase assembly protein</fullName>
    </submittedName>
</protein>
<reference evidence="8 9" key="1">
    <citation type="submission" date="2020-04" db="EMBL/GenBank/DDBJ databases">
        <authorList>
            <person name="Liu S."/>
        </authorList>
    </citation>
    <scope>NUCLEOTIDE SEQUENCE [LARGE SCALE GENOMIC DNA]</scope>
    <source>
        <strain evidence="8 9">CGMCC 1.15091</strain>
    </source>
</reference>
<feature type="transmembrane region" description="Helical" evidence="7">
    <location>
        <begin position="12"/>
        <end position="32"/>
    </location>
</feature>
<evidence type="ECO:0000256" key="5">
    <source>
        <dbReference type="ARBA" id="ARBA00023136"/>
    </source>
</evidence>
<evidence type="ECO:0000256" key="4">
    <source>
        <dbReference type="ARBA" id="ARBA00022989"/>
    </source>
</evidence>
<feature type="transmembrane region" description="Helical" evidence="7">
    <location>
        <begin position="76"/>
        <end position="101"/>
    </location>
</feature>